<evidence type="ECO:0000313" key="3">
    <source>
        <dbReference type="Proteomes" id="UP000256388"/>
    </source>
</evidence>
<dbReference type="RefSeq" id="WP_126440405.1">
    <property type="nucleotide sequence ID" value="NZ_AP018437.1"/>
</dbReference>
<reference evidence="2 3" key="1">
    <citation type="submission" date="2018-08" db="EMBL/GenBank/DDBJ databases">
        <title>Genomic Encyclopedia of Type Strains, Phase IV (KMG-IV): sequencing the most valuable type-strain genomes for metagenomic binning, comparative biology and taxonomic classification.</title>
        <authorList>
            <person name="Goeker M."/>
        </authorList>
    </citation>
    <scope>NUCLEOTIDE SEQUENCE [LARGE SCALE GENOMIC DNA]</scope>
    <source>
        <strain evidence="2 3">DSM 23923</strain>
    </source>
</reference>
<keyword evidence="1" id="KW-1133">Transmembrane helix</keyword>
<feature type="transmembrane region" description="Helical" evidence="1">
    <location>
        <begin position="118"/>
        <end position="137"/>
    </location>
</feature>
<dbReference type="EMBL" id="QUMS01000001">
    <property type="protein sequence ID" value="REG11652.1"/>
    <property type="molecule type" value="Genomic_DNA"/>
</dbReference>
<keyword evidence="1" id="KW-0812">Transmembrane</keyword>
<feature type="transmembrane region" description="Helical" evidence="1">
    <location>
        <begin position="143"/>
        <end position="164"/>
    </location>
</feature>
<name>A0A347ZR63_9CHLR</name>
<accession>A0A347ZR63</accession>
<evidence type="ECO:0000313" key="2">
    <source>
        <dbReference type="EMBL" id="REG11652.1"/>
    </source>
</evidence>
<dbReference type="Proteomes" id="UP000256388">
    <property type="component" value="Unassembled WGS sequence"/>
</dbReference>
<keyword evidence="1" id="KW-0472">Membrane</keyword>
<sequence length="192" mass="22300">MDKQKRLERAKELARQLFDLKLLDLERMTEEQKSDWMQRYNELTEKEFEDVRRQVIKAKTSQQAQIGWQSLPHDLSVLLFCLCTYFFSLRVGFIAGVVLLALLVSITQVYFNEKAYRVLAYAGGFTYLAYFLLAFTLYQRGMIWWQILLIVALAWGGTFVLGYIMSIPMGLYLKARAKANTIAAQKGKKKSK</sequence>
<feature type="transmembrane region" description="Helical" evidence="1">
    <location>
        <begin position="93"/>
        <end position="111"/>
    </location>
</feature>
<proteinExistence type="predicted"/>
<evidence type="ECO:0000256" key="1">
    <source>
        <dbReference type="SAM" id="Phobius"/>
    </source>
</evidence>
<protein>
    <submittedName>
        <fullName evidence="2">Uncharacterized protein</fullName>
    </submittedName>
</protein>
<gene>
    <name evidence="2" type="ORF">DFR64_1544</name>
</gene>
<organism evidence="2 3">
    <name type="scientific">Pelolinea submarina</name>
    <dbReference type="NCBI Taxonomy" id="913107"/>
    <lineage>
        <taxon>Bacteria</taxon>
        <taxon>Bacillati</taxon>
        <taxon>Chloroflexota</taxon>
        <taxon>Anaerolineae</taxon>
        <taxon>Anaerolineales</taxon>
        <taxon>Anaerolineaceae</taxon>
        <taxon>Pelolinea</taxon>
    </lineage>
</organism>
<dbReference type="AlphaFoldDB" id="A0A347ZR63"/>
<comment type="caution">
    <text evidence="2">The sequence shown here is derived from an EMBL/GenBank/DDBJ whole genome shotgun (WGS) entry which is preliminary data.</text>
</comment>
<keyword evidence="3" id="KW-1185">Reference proteome</keyword>